<dbReference type="RefSeq" id="WP_101029088.1">
    <property type="nucleotide sequence ID" value="NZ_CABMMZ010000048.1"/>
</dbReference>
<evidence type="ECO:0000313" key="2">
    <source>
        <dbReference type="Proteomes" id="UP000233425"/>
    </source>
</evidence>
<protein>
    <submittedName>
        <fullName evidence="1">Uncharacterized protein</fullName>
    </submittedName>
</protein>
<dbReference type="Proteomes" id="UP000233425">
    <property type="component" value="Unassembled WGS sequence"/>
</dbReference>
<comment type="caution">
    <text evidence="1">The sequence shown here is derived from an EMBL/GenBank/DDBJ whole genome shotgun (WGS) entry which is preliminary data.</text>
</comment>
<organism evidence="1 2">
    <name type="scientific">Ruminococcus bromii</name>
    <dbReference type="NCBI Taxonomy" id="40518"/>
    <lineage>
        <taxon>Bacteria</taxon>
        <taxon>Bacillati</taxon>
        <taxon>Bacillota</taxon>
        <taxon>Clostridia</taxon>
        <taxon>Eubacteriales</taxon>
        <taxon>Oscillospiraceae</taxon>
        <taxon>Ruminococcus</taxon>
    </lineage>
</organism>
<sequence>MQKTKLGISVGLLGAAVYFSGLFNGLLLIMIMVGYVLLVEDNEWLRRTSVKAAVLYIIFALVSSIVGLIPDFITLISSFCEIFGGSFAIPFISSIVGFIIGALDFVKAVLFIILGLKSLNQGTIVIPMIDNLINKYM</sequence>
<evidence type="ECO:0000313" key="1">
    <source>
        <dbReference type="EMBL" id="PKD30221.1"/>
    </source>
</evidence>
<keyword evidence="2" id="KW-1185">Reference proteome</keyword>
<name>A0A2N0UT83_9FIRM</name>
<dbReference type="AlphaFoldDB" id="A0A2N0UT83"/>
<accession>A0A2N0UT83</accession>
<proteinExistence type="predicted"/>
<dbReference type="EMBL" id="NNSR01000048">
    <property type="protein sequence ID" value="PKD30221.1"/>
    <property type="molecule type" value="Genomic_DNA"/>
</dbReference>
<gene>
    <name evidence="1" type="ORF">RBATCC27255_01076</name>
</gene>
<reference evidence="1" key="1">
    <citation type="journal article" date="2018" name="Environ. Microbiol.">
        <title>Sporulation capability and amylosome conservation among diverse human colonic and rumen isolates of the keystone starch-degrader Ruminococcus bromii.</title>
        <authorList>
            <person name="Mukhopadhya I."/>
            <person name="Morais S."/>
            <person name="Laverde-Gomez J."/>
            <person name="Sheridan P.O."/>
            <person name="Walker A.W."/>
            <person name="Kelly W."/>
            <person name="Klieve A.V."/>
            <person name="Ouwerkerk D."/>
            <person name="Duncan S.H."/>
            <person name="Louis P."/>
            <person name="Koropatkin N."/>
            <person name="Cockburn D."/>
            <person name="Kibler R."/>
            <person name="Cooper P.J."/>
            <person name="Sandoval C."/>
            <person name="Crost E."/>
            <person name="Juge N."/>
            <person name="Bayer E.A."/>
            <person name="Flint H.J."/>
        </authorList>
    </citation>
    <scope>NUCLEOTIDE SEQUENCE [LARGE SCALE GENOMIC DNA]</scope>
    <source>
        <strain evidence="1">ATCC 27255</strain>
    </source>
</reference>